<sequence length="116" mass="12662">MAMGVLSALKARNLAGKVKLVGNDGISDTLAAVAAGEMYSTNAESPFALGQRQGVRRLPQQHRRRAPVLEVDAPEVGTALTRTCESDRNGLDTPQHRPFRPLDSHPIRPTEERPLR</sequence>
<evidence type="ECO:0000256" key="1">
    <source>
        <dbReference type="SAM" id="MobiDB-lite"/>
    </source>
</evidence>
<reference evidence="2 3" key="1">
    <citation type="submission" date="2019-09" db="EMBL/GenBank/DDBJ databases">
        <title>Actinomadura physcomitrii sp. nov., a novel actinomycete isolated from moss [Physcomitrium sphaericum (Ludw) Fuernr].</title>
        <authorList>
            <person name="Zhuang X."/>
            <person name="Liu C."/>
        </authorList>
    </citation>
    <scope>NUCLEOTIDE SEQUENCE [LARGE SCALE GENOMIC DNA]</scope>
    <source>
        <strain evidence="2 3">HMC1</strain>
    </source>
</reference>
<evidence type="ECO:0000313" key="3">
    <source>
        <dbReference type="Proteomes" id="UP000468735"/>
    </source>
</evidence>
<feature type="compositionally biased region" description="Basic and acidic residues" evidence="1">
    <location>
        <begin position="100"/>
        <end position="116"/>
    </location>
</feature>
<proteinExistence type="predicted"/>
<gene>
    <name evidence="2" type="ORF">F8566_19525</name>
</gene>
<feature type="region of interest" description="Disordered" evidence="1">
    <location>
        <begin position="80"/>
        <end position="116"/>
    </location>
</feature>
<dbReference type="Proteomes" id="UP000468735">
    <property type="component" value="Unassembled WGS sequence"/>
</dbReference>
<keyword evidence="3" id="KW-1185">Reference proteome</keyword>
<evidence type="ECO:0000313" key="2">
    <source>
        <dbReference type="EMBL" id="KAB2347219.1"/>
    </source>
</evidence>
<protein>
    <recommendedName>
        <fullName evidence="4">Substrate-binding domain-containing protein</fullName>
    </recommendedName>
</protein>
<dbReference type="Gene3D" id="3.40.50.2300">
    <property type="match status" value="1"/>
</dbReference>
<accession>A0A6H9YL41</accession>
<dbReference type="OrthoDB" id="9808136at2"/>
<dbReference type="EMBL" id="WBMT01000009">
    <property type="protein sequence ID" value="KAB2347219.1"/>
    <property type="molecule type" value="Genomic_DNA"/>
</dbReference>
<dbReference type="SUPFAM" id="SSF53822">
    <property type="entry name" value="Periplasmic binding protein-like I"/>
    <property type="match status" value="1"/>
</dbReference>
<dbReference type="AlphaFoldDB" id="A0A6H9YL41"/>
<organism evidence="2 3">
    <name type="scientific">Actinomadura rudentiformis</name>
    <dbReference type="NCBI Taxonomy" id="359158"/>
    <lineage>
        <taxon>Bacteria</taxon>
        <taxon>Bacillati</taxon>
        <taxon>Actinomycetota</taxon>
        <taxon>Actinomycetes</taxon>
        <taxon>Streptosporangiales</taxon>
        <taxon>Thermomonosporaceae</taxon>
        <taxon>Actinomadura</taxon>
    </lineage>
</organism>
<comment type="caution">
    <text evidence="2">The sequence shown here is derived from an EMBL/GenBank/DDBJ whole genome shotgun (WGS) entry which is preliminary data.</text>
</comment>
<evidence type="ECO:0008006" key="4">
    <source>
        <dbReference type="Google" id="ProtNLM"/>
    </source>
</evidence>
<dbReference type="InterPro" id="IPR028082">
    <property type="entry name" value="Peripla_BP_I"/>
</dbReference>
<name>A0A6H9YL41_9ACTN</name>